<dbReference type="EMBL" id="JARQZJ010000121">
    <property type="protein sequence ID" value="KAK9887798.1"/>
    <property type="molecule type" value="Genomic_DNA"/>
</dbReference>
<proteinExistence type="predicted"/>
<keyword evidence="2" id="KW-1185">Reference proteome</keyword>
<accession>A0AAW1UY84</accession>
<sequence>RLRWLLGKLDYVNNAIILYNLTRRNVNKHDLLNRSVRMLVYRSETSCRTAVIVRNFVSKSGEVFHNNIRAEVSKALHEEFGFSVLFTPRVWYERYFSWGDNDGDYRPDAMVSRLYANNLCLYEIWVF</sequence>
<name>A0AAW1UY84_9CUCU</name>
<gene>
    <name evidence="1" type="ORF">WA026_000113</name>
</gene>
<evidence type="ECO:0000313" key="1">
    <source>
        <dbReference type="EMBL" id="KAK9887798.1"/>
    </source>
</evidence>
<reference evidence="1 2" key="1">
    <citation type="submission" date="2023-03" db="EMBL/GenBank/DDBJ databases">
        <title>Genome insight into feeding habits of ladybird beetles.</title>
        <authorList>
            <person name="Li H.-S."/>
            <person name="Huang Y.-H."/>
            <person name="Pang H."/>
        </authorList>
    </citation>
    <scope>NUCLEOTIDE SEQUENCE [LARGE SCALE GENOMIC DNA]</scope>
    <source>
        <strain evidence="1">SYSU_2023b</strain>
        <tissue evidence="1">Whole body</tissue>
    </source>
</reference>
<dbReference type="AlphaFoldDB" id="A0AAW1UY84"/>
<comment type="caution">
    <text evidence="1">The sequence shown here is derived from an EMBL/GenBank/DDBJ whole genome shotgun (WGS) entry which is preliminary data.</text>
</comment>
<evidence type="ECO:0000313" key="2">
    <source>
        <dbReference type="Proteomes" id="UP001431783"/>
    </source>
</evidence>
<dbReference type="Proteomes" id="UP001431783">
    <property type="component" value="Unassembled WGS sequence"/>
</dbReference>
<protein>
    <submittedName>
        <fullName evidence="1">Uncharacterized protein</fullName>
    </submittedName>
</protein>
<organism evidence="1 2">
    <name type="scientific">Henosepilachna vigintioctopunctata</name>
    <dbReference type="NCBI Taxonomy" id="420089"/>
    <lineage>
        <taxon>Eukaryota</taxon>
        <taxon>Metazoa</taxon>
        <taxon>Ecdysozoa</taxon>
        <taxon>Arthropoda</taxon>
        <taxon>Hexapoda</taxon>
        <taxon>Insecta</taxon>
        <taxon>Pterygota</taxon>
        <taxon>Neoptera</taxon>
        <taxon>Endopterygota</taxon>
        <taxon>Coleoptera</taxon>
        <taxon>Polyphaga</taxon>
        <taxon>Cucujiformia</taxon>
        <taxon>Coccinelloidea</taxon>
        <taxon>Coccinellidae</taxon>
        <taxon>Epilachninae</taxon>
        <taxon>Epilachnini</taxon>
        <taxon>Henosepilachna</taxon>
    </lineage>
</organism>
<feature type="non-terminal residue" evidence="1">
    <location>
        <position position="1"/>
    </location>
</feature>